<feature type="compositionally biased region" description="Gly residues" evidence="13">
    <location>
        <begin position="12"/>
        <end position="23"/>
    </location>
</feature>
<sequence length="565" mass="62672">MAASSSDSGPSSSGGGARAGGVGVSTGDFDNTTLWDFHEDGTATITCNSTRLVHLTRPDSLDYKIIPTQNNTAVQTVGHMMDDDNHTQVLTPWSLVDCNAWGVWLSPHDWQHIMNIGEELELLSLEQEVFNVTLKTATETGPPESRITMYNNDLTAVMMITTDTNNQLPYTPAAIRSETLGFYPWRPTVVPRWRYYFDWDRFLSVTSSSDQSTSIINHSSTQSAIGQFFVIETQLPIALLRTGDSYATGGYKFDCNKVNLGRHWQTTRSLGLPPKIEPPTSESALGTINQNARLGWRWGINDVHETNVVRPCTAGYNHPEWFYTHTLEGPAIDPAPPTSIPSNWGGGTPPDTRASSHNQQRITYNYNHGNKDENLNNFSLNPNIELGSIINQGNFLSYEGNGQQINTTAGVGKNGETATSDPNLVRYMPNTYGVYTAVDHQGPVYPHGQIWDKQIHTDKKPELHCLAPFTCKNNPPGQMFVRIAPNLTDTFNATPTFSEIITYADFWWKGTLKMKIKLRPPHQWNIATVLGAAVNIGDAARFVPNRLGQLEFPVINGRIVPSTVY</sequence>
<feature type="region of interest" description="Disordered" evidence="13">
    <location>
        <begin position="1"/>
        <end position="23"/>
    </location>
</feature>
<evidence type="ECO:0000259" key="14">
    <source>
        <dbReference type="Pfam" id="PF00740"/>
    </source>
</evidence>
<dbReference type="EMDB" id="EMD-22010"/>
<comment type="subcellular location">
    <subcellularLocation>
        <location evidence="1">Virion</location>
    </subcellularLocation>
</comment>
<dbReference type="SMR" id="A0A097F8N9"/>
<keyword evidence="5" id="KW-1165">Clathrin-mediated endocytosis of virus by host</keyword>
<evidence type="ECO:0000256" key="6">
    <source>
        <dbReference type="ARBA" id="ARBA00022581"/>
    </source>
</evidence>
<feature type="domain" description="Coat protein VP1/VP2 Parvovirus" evidence="14">
    <location>
        <begin position="14"/>
        <end position="273"/>
    </location>
</feature>
<evidence type="ECO:0000256" key="5">
    <source>
        <dbReference type="ARBA" id="ARBA00022570"/>
    </source>
</evidence>
<evidence type="ECO:0000256" key="10">
    <source>
        <dbReference type="ARBA" id="ARBA00022844"/>
    </source>
</evidence>
<feature type="compositionally biased region" description="Low complexity" evidence="13">
    <location>
        <begin position="1"/>
        <end position="11"/>
    </location>
</feature>
<dbReference type="RefSeq" id="YP_010796334.1">
    <property type="nucleotide sequence ID" value="NC_075988.1"/>
</dbReference>
<dbReference type="SUPFAM" id="SSF88645">
    <property type="entry name" value="ssDNA viruses"/>
    <property type="match status" value="1"/>
</dbReference>
<evidence type="ECO:0007829" key="17">
    <source>
        <dbReference type="PDB" id="6X2K"/>
    </source>
</evidence>
<dbReference type="PDB" id="6X2K">
    <property type="method" value="EM"/>
    <property type="resolution" value="2.88 A"/>
    <property type="chains" value="1/2/3/4/5/6/7/8/A/B/C/D/E/F/G/H/I/J/K/L/M/N/O/P/Q/R/S/T/U/V=19-565"/>
</dbReference>
<evidence type="ECO:0000313" key="15">
    <source>
        <dbReference type="EMBL" id="AIT18929.1"/>
    </source>
</evidence>
<comment type="similarity">
    <text evidence="2">Belongs to the parvoviridae capsid protein family.</text>
</comment>
<evidence type="ECO:0000256" key="8">
    <source>
        <dbReference type="ARBA" id="ARBA00022648"/>
    </source>
</evidence>
<evidence type="ECO:0000256" key="2">
    <source>
        <dbReference type="ARBA" id="ARBA00005398"/>
    </source>
</evidence>
<dbReference type="KEGG" id="vg:80533787"/>
<keyword evidence="8" id="KW-1173">Viral penetration via permeabilization of host membrane</keyword>
<evidence type="ECO:0000256" key="1">
    <source>
        <dbReference type="ARBA" id="ARBA00004328"/>
    </source>
</evidence>
<evidence type="ECO:0000256" key="4">
    <source>
        <dbReference type="ARBA" id="ARBA00022561"/>
    </source>
</evidence>
<dbReference type="GO" id="GO:0039615">
    <property type="term" value="C:T=1 icosahedral viral capsid"/>
    <property type="evidence" value="ECO:0007669"/>
    <property type="project" value="UniProtKB-KW"/>
</dbReference>
<dbReference type="GeneID" id="80533787"/>
<keyword evidence="9" id="KW-1161">Viral attachment to host cell</keyword>
<dbReference type="GO" id="GO:0075512">
    <property type="term" value="P:clathrin-dependent endocytosis of virus by host cell"/>
    <property type="evidence" value="ECO:0007669"/>
    <property type="project" value="UniProtKB-KW"/>
</dbReference>
<evidence type="ECO:0000256" key="9">
    <source>
        <dbReference type="ARBA" id="ARBA00022804"/>
    </source>
</evidence>
<keyword evidence="16" id="KW-1185">Reference proteome</keyword>
<dbReference type="Pfam" id="PF00740">
    <property type="entry name" value="VP1_2"/>
    <property type="match status" value="2"/>
</dbReference>
<accession>A0A097F8N9</accession>
<keyword evidence="7" id="KW-1162">Viral penetration into host cytoplasm</keyword>
<reference evidence="15 16" key="1">
    <citation type="journal article" date="2014" name="Emerg. Infect. Dis.">
        <title>New parvovirus in child with unexplained diarrhea, Tunisia.</title>
        <authorList>
            <person name="Phan T.G."/>
            <person name="Sdiri-Loulizi K."/>
            <person name="Aouni M."/>
            <person name="Ambert-Balay K."/>
            <person name="Pothier P."/>
            <person name="Deng X."/>
            <person name="Delwart E."/>
        </authorList>
    </citation>
    <scope>NUCLEOTIDE SEQUENCE [LARGE SCALE GENOMIC DNA]</scope>
    <source>
        <strain evidence="15 16">Tu491</strain>
    </source>
</reference>
<keyword evidence="6" id="KW-0945">Host-virus interaction</keyword>
<organism evidence="15 16">
    <name type="scientific">Tusavirus 1</name>
    <dbReference type="NCBI Taxonomy" id="1560340"/>
    <lineage>
        <taxon>Viruses</taxon>
        <taxon>Monodnaviria</taxon>
        <taxon>Shotokuvirae</taxon>
        <taxon>Cossaviricota</taxon>
        <taxon>Quintoviricetes</taxon>
        <taxon>Piccovirales</taxon>
        <taxon>Parvoviridae</taxon>
        <taxon>Parvovirinae</taxon>
        <taxon>Protoparvovirus</taxon>
        <taxon>Protoparvovirus incertum1</taxon>
    </lineage>
</organism>
<dbReference type="GO" id="GO:0005198">
    <property type="term" value="F:structural molecule activity"/>
    <property type="evidence" value="ECO:0007669"/>
    <property type="project" value="InterPro"/>
</dbReference>
<evidence type="ECO:0000256" key="12">
    <source>
        <dbReference type="ARBA" id="ARBA00023296"/>
    </source>
</evidence>
<protein>
    <submittedName>
        <fullName evidence="15">VP2</fullName>
    </submittedName>
</protein>
<evidence type="ECO:0000256" key="11">
    <source>
        <dbReference type="ARBA" id="ARBA00022890"/>
    </source>
</evidence>
<dbReference type="GO" id="GO:0140267">
    <property type="term" value="P:symbiont entry into host cell via permeabilization of host membrane"/>
    <property type="evidence" value="ECO:0007669"/>
    <property type="project" value="UniProtKB-KW"/>
</dbReference>
<keyword evidence="3" id="KW-1140">T=1 icosahedral capsid protein</keyword>
<evidence type="ECO:0000256" key="7">
    <source>
        <dbReference type="ARBA" id="ARBA00022595"/>
    </source>
</evidence>
<evidence type="ECO:0000256" key="3">
    <source>
        <dbReference type="ARBA" id="ARBA00022431"/>
    </source>
</evidence>
<keyword evidence="17" id="KW-0002">3D-structure</keyword>
<dbReference type="InterPro" id="IPR001403">
    <property type="entry name" value="Parvovirus_coat"/>
</dbReference>
<keyword evidence="4" id="KW-0167">Capsid protein</keyword>
<dbReference type="InterPro" id="IPR016184">
    <property type="entry name" value="Capsid/spike_ssDNA_virus"/>
</dbReference>
<dbReference type="Gene3D" id="2.170.30.10">
    <property type="entry name" value="Parvovirus coat protein VP1/VP2"/>
    <property type="match status" value="1"/>
</dbReference>
<reference evidence="17" key="2">
    <citation type="journal article" date="2020" name="Viruses">
        <title>Structural Characterization of Cuta- and Tusavirus: Insight into Protoparvoviruses Capsid Morphology.</title>
        <authorList>
            <person name="Mietzsch M."/>
            <person name="McKenna R."/>
            <person name="Vaisanen E."/>
            <person name="Yu J.C."/>
            <person name="Ilyas M."/>
            <person name="Hull J.A."/>
            <person name="Kurian J."/>
            <person name="Smith J.K."/>
            <person name="Chipman P."/>
            <person name="Lasanajak Y."/>
            <person name="Smith D."/>
            <person name="Soderlund-Venermo M."/>
            <person name="Agbandje-McKenna M."/>
        </authorList>
    </citation>
    <scope>STRUCTURE BY ELECTRON MICROSCOPY (2.88 ANGSTROMS) OF 19-565</scope>
</reference>
<keyword evidence="10" id="KW-0946">Virion</keyword>
<dbReference type="EMBL" id="KJ495710">
    <property type="protein sequence ID" value="AIT18929.1"/>
    <property type="molecule type" value="Genomic_DNA"/>
</dbReference>
<keyword evidence="11" id="KW-1164">Virus endocytosis by host</keyword>
<evidence type="ECO:0000256" key="13">
    <source>
        <dbReference type="SAM" id="MobiDB-lite"/>
    </source>
</evidence>
<dbReference type="InterPro" id="IPR036952">
    <property type="entry name" value="VP1/VP2"/>
</dbReference>
<feature type="domain" description="Coat protein VP1/VP2 Parvovirus" evidence="14">
    <location>
        <begin position="285"/>
        <end position="525"/>
    </location>
</feature>
<name>A0A097F8N9_9VIRU</name>
<proteinExistence type="evidence at protein level"/>
<dbReference type="GO" id="GO:0019062">
    <property type="term" value="P:virion attachment to host cell"/>
    <property type="evidence" value="ECO:0007669"/>
    <property type="project" value="UniProtKB-KW"/>
</dbReference>
<dbReference type="Proteomes" id="UP000502381">
    <property type="component" value="Segment"/>
</dbReference>
<keyword evidence="12" id="KW-1160">Virus entry into host cell</keyword>
<evidence type="ECO:0000313" key="16">
    <source>
        <dbReference type="Proteomes" id="UP000502381"/>
    </source>
</evidence>